<evidence type="ECO:0000313" key="3">
    <source>
        <dbReference type="Proteomes" id="UP000236742"/>
    </source>
</evidence>
<dbReference type="SUPFAM" id="SSF52317">
    <property type="entry name" value="Class I glutamine amidotransferase-like"/>
    <property type="match status" value="1"/>
</dbReference>
<dbReference type="EMBL" id="FNVD01000010">
    <property type="protein sequence ID" value="SEG07505.1"/>
    <property type="molecule type" value="Genomic_DNA"/>
</dbReference>
<dbReference type="PROSITE" id="PS51273">
    <property type="entry name" value="GATASE_TYPE_1"/>
    <property type="match status" value="1"/>
</dbReference>
<sequence>MKIGILLTGHAPDDLIEGSGDYDAMFRNMLAGHGFEFETWAVVDGDFPPGPEAADGWLITGSKHGVYEDHPWIPPLEDLIRAIRASGKPLIGVCFGHQIIARALGGKVEKFQGGWAVGPTEYDLHGQKVTLNAWHQDQVTEPPEGARVVGGNDFCRHAALAYGDTIWTIQPHPEFGSDFVGGLIEKRGRGVVPDEVLDDASGRLDAQIDQAALGRFMAEFFLNHSKHEDTERKERA</sequence>
<accession>A0A1H5X7Q4</accession>
<dbReference type="Proteomes" id="UP000236742">
    <property type="component" value="Unassembled WGS sequence"/>
</dbReference>
<proteinExistence type="predicted"/>
<dbReference type="Pfam" id="PF00117">
    <property type="entry name" value="GATase"/>
    <property type="match status" value="1"/>
</dbReference>
<dbReference type="CDD" id="cd01741">
    <property type="entry name" value="GATase1_1"/>
    <property type="match status" value="1"/>
</dbReference>
<organism evidence="2 3">
    <name type="scientific">Jhaorihella thermophila</name>
    <dbReference type="NCBI Taxonomy" id="488547"/>
    <lineage>
        <taxon>Bacteria</taxon>
        <taxon>Pseudomonadati</taxon>
        <taxon>Pseudomonadota</taxon>
        <taxon>Alphaproteobacteria</taxon>
        <taxon>Rhodobacterales</taxon>
        <taxon>Paracoccaceae</taxon>
        <taxon>Jhaorihella</taxon>
    </lineage>
</organism>
<dbReference type="InterPro" id="IPR044992">
    <property type="entry name" value="ChyE-like"/>
</dbReference>
<keyword evidence="2" id="KW-0315">Glutamine amidotransferase</keyword>
<dbReference type="RefSeq" id="WP_104008427.1">
    <property type="nucleotide sequence ID" value="NZ_FNVD01000010.1"/>
</dbReference>
<dbReference type="InterPro" id="IPR017926">
    <property type="entry name" value="GATASE"/>
</dbReference>
<reference evidence="2 3" key="1">
    <citation type="submission" date="2016-10" db="EMBL/GenBank/DDBJ databases">
        <authorList>
            <person name="de Groot N.N."/>
        </authorList>
    </citation>
    <scope>NUCLEOTIDE SEQUENCE [LARGE SCALE GENOMIC DNA]</scope>
    <source>
        <strain evidence="2 3">DSM 23413</strain>
    </source>
</reference>
<gene>
    <name evidence="2" type="ORF">SAMN05421751_1109</name>
</gene>
<dbReference type="Gene3D" id="3.40.50.880">
    <property type="match status" value="1"/>
</dbReference>
<evidence type="ECO:0000313" key="2">
    <source>
        <dbReference type="EMBL" id="SEG07505.1"/>
    </source>
</evidence>
<dbReference type="InterPro" id="IPR029062">
    <property type="entry name" value="Class_I_gatase-like"/>
</dbReference>
<keyword evidence="2" id="KW-0808">Transferase</keyword>
<dbReference type="PANTHER" id="PTHR42695">
    <property type="entry name" value="GLUTAMINE AMIDOTRANSFERASE YLR126C-RELATED"/>
    <property type="match status" value="1"/>
</dbReference>
<evidence type="ECO:0000259" key="1">
    <source>
        <dbReference type="Pfam" id="PF00117"/>
    </source>
</evidence>
<keyword evidence="3" id="KW-1185">Reference proteome</keyword>
<name>A0A1H5X7Q4_9RHOB</name>
<dbReference type="OrthoDB" id="7365442at2"/>
<dbReference type="AlphaFoldDB" id="A0A1H5X7Q4"/>
<protein>
    <submittedName>
        <fullName evidence="2">GMP synthase-Glutamine amidotransferase</fullName>
    </submittedName>
</protein>
<dbReference type="PANTHER" id="PTHR42695:SF5">
    <property type="entry name" value="GLUTAMINE AMIDOTRANSFERASE YLR126C-RELATED"/>
    <property type="match status" value="1"/>
</dbReference>
<dbReference type="GO" id="GO:0016740">
    <property type="term" value="F:transferase activity"/>
    <property type="evidence" value="ECO:0007669"/>
    <property type="project" value="UniProtKB-KW"/>
</dbReference>
<feature type="domain" description="Glutamine amidotransferase" evidence="1">
    <location>
        <begin position="73"/>
        <end position="177"/>
    </location>
</feature>
<dbReference type="GO" id="GO:0005829">
    <property type="term" value="C:cytosol"/>
    <property type="evidence" value="ECO:0007669"/>
    <property type="project" value="TreeGrafter"/>
</dbReference>